<keyword evidence="3" id="KW-0547">Nucleotide-binding</keyword>
<keyword evidence="2" id="KW-0677">Repeat</keyword>
<dbReference type="InterPro" id="IPR038718">
    <property type="entry name" value="SNF2-like_sf"/>
</dbReference>
<name>A0A8E0RV15_9TREM</name>
<evidence type="ECO:0000313" key="11">
    <source>
        <dbReference type="Proteomes" id="UP000728185"/>
    </source>
</evidence>
<comment type="caution">
    <text evidence="10">The sequence shown here is derived from an EMBL/GenBank/DDBJ whole genome shotgun (WGS) entry which is preliminary data.</text>
</comment>
<evidence type="ECO:0000256" key="1">
    <source>
        <dbReference type="ARBA" id="ARBA00004123"/>
    </source>
</evidence>
<evidence type="ECO:0000256" key="5">
    <source>
        <dbReference type="ARBA" id="ARBA00022840"/>
    </source>
</evidence>
<dbReference type="PROSITE" id="PS51194">
    <property type="entry name" value="HELICASE_CTER"/>
    <property type="match status" value="1"/>
</dbReference>
<dbReference type="GO" id="GO:0005634">
    <property type="term" value="C:nucleus"/>
    <property type="evidence" value="ECO:0007669"/>
    <property type="project" value="UniProtKB-SubCell"/>
</dbReference>
<dbReference type="Proteomes" id="UP000728185">
    <property type="component" value="Unassembled WGS sequence"/>
</dbReference>
<dbReference type="InterPro" id="IPR027417">
    <property type="entry name" value="P-loop_NTPase"/>
</dbReference>
<dbReference type="PROSITE" id="PS51192">
    <property type="entry name" value="HELICASE_ATP_BIND_1"/>
    <property type="match status" value="1"/>
</dbReference>
<feature type="domain" description="Helicase C-terminal" evidence="9">
    <location>
        <begin position="1203"/>
        <end position="1355"/>
    </location>
</feature>
<dbReference type="InterPro" id="IPR014001">
    <property type="entry name" value="Helicase_ATP-bd"/>
</dbReference>
<keyword evidence="5" id="KW-0067">ATP-binding</keyword>
<keyword evidence="6" id="KW-0539">Nucleus</keyword>
<dbReference type="GO" id="GO:0003677">
    <property type="term" value="F:DNA binding"/>
    <property type="evidence" value="ECO:0007669"/>
    <property type="project" value="InterPro"/>
</dbReference>
<dbReference type="PANTHER" id="PTHR36498">
    <property type="entry name" value="TATA-BINDING PROTEIN-ASSOCIATED FACTOR 172"/>
    <property type="match status" value="1"/>
</dbReference>
<dbReference type="Pfam" id="PF00176">
    <property type="entry name" value="SNF2-rel_dom"/>
    <property type="match status" value="1"/>
</dbReference>
<dbReference type="InterPro" id="IPR001650">
    <property type="entry name" value="Helicase_C-like"/>
</dbReference>
<feature type="domain" description="Helicase ATP-binding" evidence="8">
    <location>
        <begin position="819"/>
        <end position="992"/>
    </location>
</feature>
<dbReference type="GO" id="GO:0016887">
    <property type="term" value="F:ATP hydrolysis activity"/>
    <property type="evidence" value="ECO:0007669"/>
    <property type="project" value="InterPro"/>
</dbReference>
<dbReference type="InterPro" id="IPR022707">
    <property type="entry name" value="Mot1_central_dom"/>
</dbReference>
<comment type="subcellular location">
    <subcellularLocation>
        <location evidence="1">Nucleus</location>
    </subcellularLocation>
</comment>
<evidence type="ECO:0000256" key="2">
    <source>
        <dbReference type="ARBA" id="ARBA00022737"/>
    </source>
</evidence>
<dbReference type="InterPro" id="IPR000330">
    <property type="entry name" value="SNF2_N"/>
</dbReference>
<evidence type="ECO:0000256" key="4">
    <source>
        <dbReference type="ARBA" id="ARBA00022801"/>
    </source>
</evidence>
<dbReference type="InterPro" id="IPR044078">
    <property type="entry name" value="Mot1_ATP-bd"/>
</dbReference>
<dbReference type="InterPro" id="IPR044972">
    <property type="entry name" value="Mot1"/>
</dbReference>
<evidence type="ECO:0000259" key="9">
    <source>
        <dbReference type="PROSITE" id="PS51194"/>
    </source>
</evidence>
<protein>
    <recommendedName>
        <fullName evidence="12">TATA-binding protein-associated factor</fullName>
    </recommendedName>
</protein>
<evidence type="ECO:0000259" key="8">
    <source>
        <dbReference type="PROSITE" id="PS51192"/>
    </source>
</evidence>
<evidence type="ECO:0000256" key="7">
    <source>
        <dbReference type="SAM" id="MobiDB-lite"/>
    </source>
</evidence>
<dbReference type="CDD" id="cd17999">
    <property type="entry name" value="DEXHc_Mot1"/>
    <property type="match status" value="1"/>
</dbReference>
<dbReference type="InterPro" id="IPR049730">
    <property type="entry name" value="SNF2/RAD54-like_C"/>
</dbReference>
<accession>A0A8E0RV15</accession>
<keyword evidence="4" id="KW-0378">Hydrolase</keyword>
<evidence type="ECO:0000256" key="6">
    <source>
        <dbReference type="ARBA" id="ARBA00023242"/>
    </source>
</evidence>
<gene>
    <name evidence="10" type="ORF">FBUS_08473</name>
</gene>
<keyword evidence="11" id="KW-1185">Reference proteome</keyword>
<dbReference type="Gene3D" id="3.40.50.10810">
    <property type="entry name" value="Tandem AAA-ATPase domain"/>
    <property type="match status" value="1"/>
</dbReference>
<reference evidence="10" key="1">
    <citation type="submission" date="2019-05" db="EMBL/GenBank/DDBJ databases">
        <title>Annotation for the trematode Fasciolopsis buski.</title>
        <authorList>
            <person name="Choi Y.-J."/>
        </authorList>
    </citation>
    <scope>NUCLEOTIDE SEQUENCE</scope>
    <source>
        <strain evidence="10">HT</strain>
        <tissue evidence="10">Whole worm</tissue>
    </source>
</reference>
<dbReference type="InterPro" id="IPR016024">
    <property type="entry name" value="ARM-type_fold"/>
</dbReference>
<organism evidence="10 11">
    <name type="scientific">Fasciolopsis buskii</name>
    <dbReference type="NCBI Taxonomy" id="27845"/>
    <lineage>
        <taxon>Eukaryota</taxon>
        <taxon>Metazoa</taxon>
        <taxon>Spiralia</taxon>
        <taxon>Lophotrochozoa</taxon>
        <taxon>Platyhelminthes</taxon>
        <taxon>Trematoda</taxon>
        <taxon>Digenea</taxon>
        <taxon>Plagiorchiida</taxon>
        <taxon>Echinostomata</taxon>
        <taxon>Echinostomatoidea</taxon>
        <taxon>Fasciolidae</taxon>
        <taxon>Fasciolopsis</taxon>
    </lineage>
</organism>
<feature type="region of interest" description="Disordered" evidence="7">
    <location>
        <begin position="623"/>
        <end position="646"/>
    </location>
</feature>
<dbReference type="Gene3D" id="3.40.50.300">
    <property type="entry name" value="P-loop containing nucleotide triphosphate hydrolases"/>
    <property type="match status" value="1"/>
</dbReference>
<dbReference type="SUPFAM" id="SSF48371">
    <property type="entry name" value="ARM repeat"/>
    <property type="match status" value="1"/>
</dbReference>
<evidence type="ECO:0008006" key="12">
    <source>
        <dbReference type="Google" id="ProtNLM"/>
    </source>
</evidence>
<proteinExistence type="predicted"/>
<dbReference type="SUPFAM" id="SSF52540">
    <property type="entry name" value="P-loop containing nucleoside triphosphate hydrolases"/>
    <property type="match status" value="2"/>
</dbReference>
<dbReference type="SMART" id="SM00487">
    <property type="entry name" value="DEXDc"/>
    <property type="match status" value="1"/>
</dbReference>
<evidence type="ECO:0000313" key="10">
    <source>
        <dbReference type="EMBL" id="KAA0188536.1"/>
    </source>
</evidence>
<dbReference type="GO" id="GO:0017025">
    <property type="term" value="F:TBP-class protein binding"/>
    <property type="evidence" value="ECO:0007669"/>
    <property type="project" value="InterPro"/>
</dbReference>
<dbReference type="EMBL" id="LUCM01008354">
    <property type="protein sequence ID" value="KAA0188536.1"/>
    <property type="molecule type" value="Genomic_DNA"/>
</dbReference>
<dbReference type="SMART" id="SM00490">
    <property type="entry name" value="HELICc"/>
    <property type="match status" value="1"/>
</dbReference>
<sequence>MQALSFVKFPYSFAVTYLSFIFLFSDSVLTHLFSRICQCTAMDQPNATVHSLVDSNAPETATTSMCILTFFLDQLLCCLHLNERLAMQRFIGGLVLSSWALLPSGPKSEPVWATALENMVPLVSNSSDVQGATTTTTSLPVKLRTRLEACLTEVIYYEEILSLFRLMQEDCRELVRMLQSLGLGEDPVFAFNGVRTIAQCLVMLEKATKQLDDFPGVANETIDPEAYRTAVYKLDRARCTVERCLALQLHWGSRVEFAIASALTNLNCLLPGRLSLLIRPFMDTIRCICPTPSTSDLQSSKNLEMLLTTQMLPTGSNLPLQRLATVCLVRLLRLEWAVHARKQPAGAPNPSKAALKVVKNLATSLLESDPQLHVSIDQNEGKSNSGLNGDPESVSDEVDCSNRLTKVVSSTDLMTTTTDQRIPWQEARYRGSKMAIGYLCQSFLQQNSQSMQSKNDCTATPITVNPLQHLQLGLPGLWSLMWTEPVNRFFTLGDGLIVGPRDSSLRSFLHDGLISQMTGIQLLKSDEEVICTGILTLTTCVPILLPHLGSASEPASTSESIPMTFDQLVYLGVIATCLQSAVIRTLGARLLASLAMERPVETLNILLPLYLDYLEPFEVTATSSSTSTTGGLKRECSEVNPPSTPPTCTGTLEALTAIVEQLSQASFPDSCDQRTPWSGLDQNDPLADPDSVEFRSGDIADAADCTADYGEPKLSRFFTLFLPYIVVLVPPVLRLLADPSSTVRVLASRLFTSLLTLFPLEGSLPDPPGMDPSLCVARATNRQFIDNLLHPNRIQMYNLPIPIQADLRGYQQDGVNWLSFLNRYGLNGILCDDLGLGKTLQTLCILAGSHYELRQKQHSEVAAGCARSLVVCPSTLCGHWLHEVEQFVNPRDLSPIVYTGGPTVRLSLQTQILDHNLVIASYDLVRNDVAFFQSIFWNYIVLDEGHIIKSSKSKVARALKQLCARHRLILTGTPIQNRVCELWSLFDFLMPDFLGSESSFVARFSRPVSASRDPKATRAEQRAGHLALENLHKLVLPFMLRRLKEDVMRDLPPKIIQDFACEMTSIQLMLYEAFMNSNEGRVLLKSINVKREDDDDADSLPVTYGAVRHGFQALRYLQAVCNHPCLALKPTHPILADVKRVLHAEYGARVSLDSVYLSGKLLALCRLLTDCGFGTPNFGPTADLANQFNSSGASTSTGPASFDLDDSSRSLLNQHRALIFFQTREMLRLTEEMLRNQFPWITSTRLDGSVPLNERFARVTRFNSDPSIDLMLLTTAVGGLGLNLTGADTVIFVEHDWNPSKDLQAMDRVHRIGQKRTVNVYRLITEHSIEEQIMNLQAFKLHLASTVVSADNRHLGAMDTAHLFDRFTGSGSQFSSNQHDSRSATCDLGAFESLEECYETEYNLDAFVARLK</sequence>
<dbReference type="Pfam" id="PF12054">
    <property type="entry name" value="DUF3535"/>
    <property type="match status" value="1"/>
</dbReference>
<feature type="region of interest" description="Disordered" evidence="7">
    <location>
        <begin position="376"/>
        <end position="399"/>
    </location>
</feature>
<dbReference type="GO" id="GO:0005524">
    <property type="term" value="F:ATP binding"/>
    <property type="evidence" value="ECO:0007669"/>
    <property type="project" value="UniProtKB-KW"/>
</dbReference>
<dbReference type="Pfam" id="PF00271">
    <property type="entry name" value="Helicase_C"/>
    <property type="match status" value="1"/>
</dbReference>
<dbReference type="CDD" id="cd18793">
    <property type="entry name" value="SF2_C_SNF"/>
    <property type="match status" value="1"/>
</dbReference>
<feature type="compositionally biased region" description="Polar residues" evidence="7">
    <location>
        <begin position="376"/>
        <end position="387"/>
    </location>
</feature>
<dbReference type="OrthoDB" id="10252227at2759"/>
<evidence type="ECO:0000256" key="3">
    <source>
        <dbReference type="ARBA" id="ARBA00022741"/>
    </source>
</evidence>
<dbReference type="PANTHER" id="PTHR36498:SF1">
    <property type="entry name" value="TATA-BINDING PROTEIN-ASSOCIATED FACTOR 172"/>
    <property type="match status" value="1"/>
</dbReference>